<organism evidence="1 2">
    <name type="scientific">Monilinia laxa</name>
    <name type="common">Brown rot fungus</name>
    <name type="synonym">Sclerotinia laxa</name>
    <dbReference type="NCBI Taxonomy" id="61186"/>
    <lineage>
        <taxon>Eukaryota</taxon>
        <taxon>Fungi</taxon>
        <taxon>Dikarya</taxon>
        <taxon>Ascomycota</taxon>
        <taxon>Pezizomycotina</taxon>
        <taxon>Leotiomycetes</taxon>
        <taxon>Helotiales</taxon>
        <taxon>Sclerotiniaceae</taxon>
        <taxon>Monilinia</taxon>
    </lineage>
</organism>
<gene>
    <name evidence="1" type="ORF">EYC80_004214</name>
</gene>
<dbReference type="EMBL" id="VIGI01000001">
    <property type="protein sequence ID" value="KAB8304886.1"/>
    <property type="molecule type" value="Genomic_DNA"/>
</dbReference>
<name>A0A5N6KMA8_MONLA</name>
<comment type="caution">
    <text evidence="1">The sequence shown here is derived from an EMBL/GenBank/DDBJ whole genome shotgun (WGS) entry which is preliminary data.</text>
</comment>
<protein>
    <submittedName>
        <fullName evidence="1">Uncharacterized protein</fullName>
    </submittedName>
</protein>
<evidence type="ECO:0000313" key="2">
    <source>
        <dbReference type="Proteomes" id="UP000326757"/>
    </source>
</evidence>
<accession>A0A5N6KMA8</accession>
<proteinExistence type="predicted"/>
<dbReference type="Proteomes" id="UP000326757">
    <property type="component" value="Unassembled WGS sequence"/>
</dbReference>
<dbReference type="AlphaFoldDB" id="A0A5N6KMA8"/>
<sequence length="90" mass="10567">MQTIYSSPFHILVHFPNTDKRKSLKLQLTQESVYSFPVVLIQSPHASITITISIKAFDKKEYEKENEIHVMIDTLHTKKVKKHQETPEYL</sequence>
<evidence type="ECO:0000313" key="1">
    <source>
        <dbReference type="EMBL" id="KAB8304886.1"/>
    </source>
</evidence>
<reference evidence="1 2" key="1">
    <citation type="submission" date="2019-06" db="EMBL/GenBank/DDBJ databases">
        <title>Genome Sequence of the Brown Rot Fungal Pathogen Monilinia laxa.</title>
        <authorList>
            <person name="De Miccolis Angelini R.M."/>
            <person name="Landi L."/>
            <person name="Abate D."/>
            <person name="Pollastro S."/>
            <person name="Romanazzi G."/>
            <person name="Faretra F."/>
        </authorList>
    </citation>
    <scope>NUCLEOTIDE SEQUENCE [LARGE SCALE GENOMIC DNA]</scope>
    <source>
        <strain evidence="1 2">Mlax316</strain>
    </source>
</reference>
<keyword evidence="2" id="KW-1185">Reference proteome</keyword>